<evidence type="ECO:0000313" key="1">
    <source>
        <dbReference type="EMBL" id="SEF57127.1"/>
    </source>
</evidence>
<dbReference type="RefSeq" id="WP_091767270.1">
    <property type="nucleotide sequence ID" value="NZ_FNUV01000002.1"/>
</dbReference>
<dbReference type="EMBL" id="FNUV01000002">
    <property type="protein sequence ID" value="SEF57127.1"/>
    <property type="molecule type" value="Genomic_DNA"/>
</dbReference>
<evidence type="ECO:0000313" key="2">
    <source>
        <dbReference type="Proteomes" id="UP000236735"/>
    </source>
</evidence>
<protein>
    <submittedName>
        <fullName evidence="1">Natural product</fullName>
    </submittedName>
</protein>
<sequence>MKSLKMNSLSQNALEAREMRELVGAGPACGCGCNGPSSTYDNGTANHAGGKHSKGSMTEQVWFLDEVVCRP</sequence>
<reference evidence="1 2" key="1">
    <citation type="submission" date="2016-10" db="EMBL/GenBank/DDBJ databases">
        <authorList>
            <person name="de Groot N.N."/>
        </authorList>
    </citation>
    <scope>NUCLEOTIDE SEQUENCE [LARGE SCALE GENOMIC DNA]</scope>
    <source>
        <strain evidence="1 2">AR32</strain>
    </source>
</reference>
<dbReference type="InterPro" id="IPR026408">
    <property type="entry name" value="GG_sam_targ_CFB"/>
</dbReference>
<dbReference type="AlphaFoldDB" id="A0A1H5T530"/>
<gene>
    <name evidence="1" type="ORF">SAMN05216354_0838</name>
</gene>
<dbReference type="NCBIfam" id="TIGR04149">
    <property type="entry name" value="GG_sam_targ_CFB"/>
    <property type="match status" value="1"/>
</dbReference>
<accession>A0A1H5T530</accession>
<name>A0A1H5T530_XYLRU</name>
<organism evidence="1 2">
    <name type="scientific">Xylanibacter ruminicola</name>
    <name type="common">Prevotella ruminicola</name>
    <dbReference type="NCBI Taxonomy" id="839"/>
    <lineage>
        <taxon>Bacteria</taxon>
        <taxon>Pseudomonadati</taxon>
        <taxon>Bacteroidota</taxon>
        <taxon>Bacteroidia</taxon>
        <taxon>Bacteroidales</taxon>
        <taxon>Prevotellaceae</taxon>
        <taxon>Xylanibacter</taxon>
    </lineage>
</organism>
<dbReference type="Proteomes" id="UP000236735">
    <property type="component" value="Unassembled WGS sequence"/>
</dbReference>
<proteinExistence type="predicted"/>